<evidence type="ECO:0000313" key="3">
    <source>
        <dbReference type="Proteomes" id="UP000187609"/>
    </source>
</evidence>
<accession>A0A1J6K900</accession>
<evidence type="ECO:0000256" key="1">
    <source>
        <dbReference type="SAM" id="MobiDB-lite"/>
    </source>
</evidence>
<proteinExistence type="predicted"/>
<evidence type="ECO:0000313" key="2">
    <source>
        <dbReference type="EMBL" id="OIT21464.1"/>
    </source>
</evidence>
<feature type="region of interest" description="Disordered" evidence="1">
    <location>
        <begin position="41"/>
        <end position="73"/>
    </location>
</feature>
<protein>
    <submittedName>
        <fullName evidence="2">Uncharacterized protein</fullName>
    </submittedName>
</protein>
<dbReference type="SMR" id="A0A1J6K900"/>
<keyword evidence="3" id="KW-1185">Reference proteome</keyword>
<sequence length="113" mass="12654">MIERELQNQEGSDTLMKNTIELVGSYTVYIQKLEIQMRDLSKEKTPKQKGTFPSYTIANPKGSGGGPTSHCMSITTRSGKLLQSESERVVEEEDEAKVKVPNVVEVERIPKKV</sequence>
<dbReference type="EMBL" id="MJEQ01004324">
    <property type="protein sequence ID" value="OIT21464.1"/>
    <property type="molecule type" value="Genomic_DNA"/>
</dbReference>
<dbReference type="Proteomes" id="UP000187609">
    <property type="component" value="Unassembled WGS sequence"/>
</dbReference>
<organism evidence="2 3">
    <name type="scientific">Nicotiana attenuata</name>
    <name type="common">Coyote tobacco</name>
    <dbReference type="NCBI Taxonomy" id="49451"/>
    <lineage>
        <taxon>Eukaryota</taxon>
        <taxon>Viridiplantae</taxon>
        <taxon>Streptophyta</taxon>
        <taxon>Embryophyta</taxon>
        <taxon>Tracheophyta</taxon>
        <taxon>Spermatophyta</taxon>
        <taxon>Magnoliopsida</taxon>
        <taxon>eudicotyledons</taxon>
        <taxon>Gunneridae</taxon>
        <taxon>Pentapetalae</taxon>
        <taxon>asterids</taxon>
        <taxon>lamiids</taxon>
        <taxon>Solanales</taxon>
        <taxon>Solanaceae</taxon>
        <taxon>Nicotianoideae</taxon>
        <taxon>Nicotianeae</taxon>
        <taxon>Nicotiana</taxon>
    </lineage>
</organism>
<name>A0A1J6K900_NICAT</name>
<gene>
    <name evidence="2" type="ORF">A4A49_62169</name>
</gene>
<feature type="non-terminal residue" evidence="2">
    <location>
        <position position="113"/>
    </location>
</feature>
<comment type="caution">
    <text evidence="2">The sequence shown here is derived from an EMBL/GenBank/DDBJ whole genome shotgun (WGS) entry which is preliminary data.</text>
</comment>
<dbReference type="Gramene" id="OIT21464">
    <property type="protein sequence ID" value="OIT21464"/>
    <property type="gene ID" value="A4A49_62169"/>
</dbReference>
<dbReference type="AlphaFoldDB" id="A0A1J6K900"/>
<reference evidence="2" key="1">
    <citation type="submission" date="2016-11" db="EMBL/GenBank/DDBJ databases">
        <title>The genome of Nicotiana attenuata.</title>
        <authorList>
            <person name="Xu S."/>
            <person name="Brockmoeller T."/>
            <person name="Gaquerel E."/>
            <person name="Navarro A."/>
            <person name="Kuhl H."/>
            <person name="Gase K."/>
            <person name="Ling Z."/>
            <person name="Zhou W."/>
            <person name="Kreitzer C."/>
            <person name="Stanke M."/>
            <person name="Tang H."/>
            <person name="Lyons E."/>
            <person name="Pandey P."/>
            <person name="Pandey S.P."/>
            <person name="Timmermann B."/>
            <person name="Baldwin I.T."/>
        </authorList>
    </citation>
    <scope>NUCLEOTIDE SEQUENCE [LARGE SCALE GENOMIC DNA]</scope>
    <source>
        <strain evidence="2">UT</strain>
    </source>
</reference>